<dbReference type="Gene3D" id="3.30.2060.10">
    <property type="entry name" value="Penicillin-binding protein 1b domain"/>
    <property type="match status" value="1"/>
</dbReference>
<keyword evidence="6" id="KW-0645">Protease</keyword>
<evidence type="ECO:0000256" key="12">
    <source>
        <dbReference type="ARBA" id="ARBA00023136"/>
    </source>
</evidence>
<dbReference type="AlphaFoldDB" id="A0A3B0ZG09"/>
<keyword evidence="5" id="KW-0121">Carboxypeptidase</keyword>
<organism evidence="22">
    <name type="scientific">hydrothermal vent metagenome</name>
    <dbReference type="NCBI Taxonomy" id="652676"/>
    <lineage>
        <taxon>unclassified sequences</taxon>
        <taxon>metagenomes</taxon>
        <taxon>ecological metagenomes</taxon>
    </lineage>
</organism>
<evidence type="ECO:0000259" key="20">
    <source>
        <dbReference type="Pfam" id="PF00912"/>
    </source>
</evidence>
<evidence type="ECO:0000256" key="7">
    <source>
        <dbReference type="ARBA" id="ARBA00022676"/>
    </source>
</evidence>
<evidence type="ECO:0000256" key="2">
    <source>
        <dbReference type="ARBA" id="ARBA00004236"/>
    </source>
</evidence>
<dbReference type="GO" id="GO:0046677">
    <property type="term" value="P:response to antibiotic"/>
    <property type="evidence" value="ECO:0007669"/>
    <property type="project" value="UniProtKB-KW"/>
</dbReference>
<dbReference type="Gene3D" id="1.10.3810.10">
    <property type="entry name" value="Biosynthetic peptidoglycan transglycosylase-like"/>
    <property type="match status" value="1"/>
</dbReference>
<dbReference type="GO" id="GO:0071555">
    <property type="term" value="P:cell wall organization"/>
    <property type="evidence" value="ECO:0007669"/>
    <property type="project" value="UniProtKB-KW"/>
</dbReference>
<keyword evidence="4" id="KW-1003">Cell membrane</keyword>
<dbReference type="GO" id="GO:0008360">
    <property type="term" value="P:regulation of cell shape"/>
    <property type="evidence" value="ECO:0007669"/>
    <property type="project" value="UniProtKB-KW"/>
</dbReference>
<dbReference type="GO" id="GO:0008658">
    <property type="term" value="F:penicillin binding"/>
    <property type="evidence" value="ECO:0007669"/>
    <property type="project" value="InterPro"/>
</dbReference>
<keyword evidence="7 22" id="KW-0328">Glycosyltransferase</keyword>
<dbReference type="InterPro" id="IPR001264">
    <property type="entry name" value="Glyco_trans_51"/>
</dbReference>
<keyword evidence="8 22" id="KW-0808">Transferase</keyword>
<dbReference type="InterPro" id="IPR012338">
    <property type="entry name" value="Beta-lactam/transpept-like"/>
</dbReference>
<dbReference type="InterPro" id="IPR011813">
    <property type="entry name" value="PBP_1b"/>
</dbReference>
<dbReference type="SUPFAM" id="SSF56601">
    <property type="entry name" value="beta-lactamase/transpeptidase-like"/>
    <property type="match status" value="1"/>
</dbReference>
<comment type="catalytic activity">
    <reaction evidence="18">
        <text>[GlcNAc-(1-&gt;4)-Mur2Ac(oyl-L-Ala-gamma-D-Glu-L-Lys-D-Ala-D-Ala)](n)-di-trans,octa-cis-undecaprenyl diphosphate + beta-D-GlcNAc-(1-&gt;4)-Mur2Ac(oyl-L-Ala-gamma-D-Glu-L-Lys-D-Ala-D-Ala)-di-trans,octa-cis-undecaprenyl diphosphate = [GlcNAc-(1-&gt;4)-Mur2Ac(oyl-L-Ala-gamma-D-Glu-L-Lys-D-Ala-D-Ala)](n+1)-di-trans,octa-cis-undecaprenyl diphosphate + di-trans,octa-cis-undecaprenyl diphosphate + H(+)</text>
        <dbReference type="Rhea" id="RHEA:23708"/>
        <dbReference type="Rhea" id="RHEA-COMP:9602"/>
        <dbReference type="Rhea" id="RHEA-COMP:9603"/>
        <dbReference type="ChEBI" id="CHEBI:15378"/>
        <dbReference type="ChEBI" id="CHEBI:58405"/>
        <dbReference type="ChEBI" id="CHEBI:60033"/>
        <dbReference type="ChEBI" id="CHEBI:78435"/>
        <dbReference type="EC" id="2.4.99.28"/>
    </reaction>
</comment>
<evidence type="ECO:0000256" key="3">
    <source>
        <dbReference type="ARBA" id="ARBA00018637"/>
    </source>
</evidence>
<dbReference type="Gene3D" id="3.40.710.10">
    <property type="entry name" value="DD-peptidase/beta-lactamase superfamily"/>
    <property type="match status" value="1"/>
</dbReference>
<keyword evidence="12" id="KW-0472">Membrane</keyword>
<dbReference type="InterPro" id="IPR001460">
    <property type="entry name" value="PCN-bd_Tpept"/>
</dbReference>
<accession>A0A3B0ZG09</accession>
<name>A0A3B0ZG09_9ZZZZ</name>
<evidence type="ECO:0000259" key="21">
    <source>
        <dbReference type="Pfam" id="PF14814"/>
    </source>
</evidence>
<gene>
    <name evidence="22" type="ORF">MNBD_GAMMA18-2007</name>
</gene>
<dbReference type="Pfam" id="PF14814">
    <property type="entry name" value="UB2H"/>
    <property type="match status" value="1"/>
</dbReference>
<dbReference type="InterPro" id="IPR050396">
    <property type="entry name" value="Glycosyltr_51/Transpeptidase"/>
</dbReference>
<evidence type="ECO:0000256" key="5">
    <source>
        <dbReference type="ARBA" id="ARBA00022645"/>
    </source>
</evidence>
<evidence type="ECO:0000256" key="11">
    <source>
        <dbReference type="ARBA" id="ARBA00022984"/>
    </source>
</evidence>
<comment type="subcellular location">
    <subcellularLocation>
        <location evidence="2">Cell membrane</location>
    </subcellularLocation>
</comment>
<keyword evidence="11" id="KW-0573">Peptidoglycan synthesis</keyword>
<evidence type="ECO:0000256" key="17">
    <source>
        <dbReference type="ARBA" id="ARBA00044770"/>
    </source>
</evidence>
<dbReference type="PANTHER" id="PTHR32282">
    <property type="entry name" value="BINDING PROTEIN TRANSPEPTIDASE, PUTATIVE-RELATED"/>
    <property type="match status" value="1"/>
</dbReference>
<feature type="domain" description="Bifunctional transglycosylase second" evidence="21">
    <location>
        <begin position="67"/>
        <end position="151"/>
    </location>
</feature>
<proteinExistence type="predicted"/>
<evidence type="ECO:0000256" key="13">
    <source>
        <dbReference type="ARBA" id="ARBA00023251"/>
    </source>
</evidence>
<evidence type="ECO:0000256" key="18">
    <source>
        <dbReference type="ARBA" id="ARBA00049902"/>
    </source>
</evidence>
<dbReference type="InterPro" id="IPR036950">
    <property type="entry name" value="PBP_transglycosylase"/>
</dbReference>
<dbReference type="GO" id="GO:0004180">
    <property type="term" value="F:carboxypeptidase activity"/>
    <property type="evidence" value="ECO:0007669"/>
    <property type="project" value="UniProtKB-KW"/>
</dbReference>
<evidence type="ECO:0000256" key="15">
    <source>
        <dbReference type="ARBA" id="ARBA00023316"/>
    </source>
</evidence>
<reference evidence="22" key="1">
    <citation type="submission" date="2018-06" db="EMBL/GenBank/DDBJ databases">
        <authorList>
            <person name="Zhirakovskaya E."/>
        </authorList>
    </citation>
    <scope>NUCLEOTIDE SEQUENCE</scope>
</reference>
<dbReference type="GO" id="GO:0006508">
    <property type="term" value="P:proteolysis"/>
    <property type="evidence" value="ECO:0007669"/>
    <property type="project" value="UniProtKB-KW"/>
</dbReference>
<feature type="domain" description="Glycosyl transferase family 51" evidence="20">
    <location>
        <begin position="158"/>
        <end position="333"/>
    </location>
</feature>
<dbReference type="EMBL" id="UOFP01000136">
    <property type="protein sequence ID" value="VAW86362.1"/>
    <property type="molecule type" value="Genomic_DNA"/>
</dbReference>
<dbReference type="PANTHER" id="PTHR32282:SF11">
    <property type="entry name" value="PENICILLIN-BINDING PROTEIN 1B"/>
    <property type="match status" value="1"/>
</dbReference>
<dbReference type="GO" id="GO:0009252">
    <property type="term" value="P:peptidoglycan biosynthetic process"/>
    <property type="evidence" value="ECO:0007669"/>
    <property type="project" value="UniProtKB-KW"/>
</dbReference>
<evidence type="ECO:0000259" key="19">
    <source>
        <dbReference type="Pfam" id="PF00905"/>
    </source>
</evidence>
<evidence type="ECO:0000256" key="8">
    <source>
        <dbReference type="ARBA" id="ARBA00022679"/>
    </source>
</evidence>
<dbReference type="PIRSF" id="PIRSF002799">
    <property type="entry name" value="PBP_1b"/>
    <property type="match status" value="1"/>
</dbReference>
<dbReference type="SUPFAM" id="SSF53955">
    <property type="entry name" value="Lysozyme-like"/>
    <property type="match status" value="1"/>
</dbReference>
<dbReference type="GO" id="GO:0009274">
    <property type="term" value="C:peptidoglycan-based cell wall"/>
    <property type="evidence" value="ECO:0007669"/>
    <property type="project" value="InterPro"/>
</dbReference>
<keyword evidence="9" id="KW-0378">Hydrolase</keyword>
<evidence type="ECO:0000256" key="9">
    <source>
        <dbReference type="ARBA" id="ARBA00022801"/>
    </source>
</evidence>
<keyword evidence="15" id="KW-0961">Cell wall biogenesis/degradation</keyword>
<dbReference type="Pfam" id="PF00905">
    <property type="entry name" value="Transpeptidase"/>
    <property type="match status" value="1"/>
</dbReference>
<comment type="function">
    <text evidence="1">Cell wall formation. Synthesis of cross-linked peptidoglycan from the lipid intermediates. The enzyme has a penicillin-insensitive transglycosylase N-terminal domain (formation of linear glycan strands) and a penicillin-sensitive transpeptidase C-terminal domain (cross-linking of the peptide subunits).</text>
</comment>
<evidence type="ECO:0000256" key="4">
    <source>
        <dbReference type="ARBA" id="ARBA00022475"/>
    </source>
</evidence>
<protein>
    <recommendedName>
        <fullName evidence="3">Penicillin-binding protein 1B</fullName>
        <ecNumber evidence="17">2.4.99.28</ecNumber>
    </recommendedName>
    <alternativeName>
        <fullName evidence="16">Murein polymerase</fullName>
    </alternativeName>
</protein>
<dbReference type="GO" id="GO:0005886">
    <property type="term" value="C:plasma membrane"/>
    <property type="evidence" value="ECO:0007669"/>
    <property type="project" value="UniProtKB-SubCell"/>
</dbReference>
<evidence type="ECO:0000313" key="22">
    <source>
        <dbReference type="EMBL" id="VAW86362.1"/>
    </source>
</evidence>
<evidence type="ECO:0000256" key="6">
    <source>
        <dbReference type="ARBA" id="ARBA00022670"/>
    </source>
</evidence>
<dbReference type="InterPro" id="IPR023346">
    <property type="entry name" value="Lysozyme-like_dom_sf"/>
</dbReference>
<dbReference type="NCBIfam" id="TIGR02071">
    <property type="entry name" value="PBP_1b"/>
    <property type="match status" value="1"/>
</dbReference>
<dbReference type="InterPro" id="IPR028166">
    <property type="entry name" value="UB2H"/>
</dbReference>
<keyword evidence="10" id="KW-0133">Cell shape</keyword>
<keyword evidence="14" id="KW-0511">Multifunctional enzyme</keyword>
<dbReference type="GO" id="GO:0008955">
    <property type="term" value="F:peptidoglycan glycosyltransferase activity"/>
    <property type="evidence" value="ECO:0007669"/>
    <property type="project" value="UniProtKB-EC"/>
</dbReference>
<feature type="domain" description="Penicillin-binding protein transpeptidase" evidence="19">
    <location>
        <begin position="430"/>
        <end position="667"/>
    </location>
</feature>
<evidence type="ECO:0000256" key="10">
    <source>
        <dbReference type="ARBA" id="ARBA00022960"/>
    </source>
</evidence>
<keyword evidence="13" id="KW-0046">Antibiotic resistance</keyword>
<dbReference type="GO" id="GO:0030288">
    <property type="term" value="C:outer membrane-bounded periplasmic space"/>
    <property type="evidence" value="ECO:0007669"/>
    <property type="project" value="TreeGrafter"/>
</dbReference>
<dbReference type="Pfam" id="PF00912">
    <property type="entry name" value="Transgly"/>
    <property type="match status" value="1"/>
</dbReference>
<evidence type="ECO:0000256" key="16">
    <source>
        <dbReference type="ARBA" id="ARBA00032454"/>
    </source>
</evidence>
<sequence>MPKKPPPRKKRKTTSKRRWLRWLLLVLAIALISLSVYTLYLDQLIQKKFEGQRWSVPSRVYARPLELYPQRPLTVENLRSELDLAGYQPSANGLEPGSYRHNAGRFIISTRAFRHWDGEEPAHSIKVQIQSGKIQQLSDADSGRALSLLRLKPVEIGTINPAHREDRILVQLAQLPAILPIALQAIEDRKFARHRGIDLQGIARASWVNLRAGRVVQGGSTLTQQLVKNFFLDSRRTFSRKFNEAIMALLLEWRFDKQDILEAYLNEVYLGQDGNRAIHGFGLAARFYFNKPAQELTLAESALLVAIVRGPTYYDPRRHPQRAIERRNQVIEILHRDGIISPAQSAAALASPLSVTSRPNRGESRYPAFMGLVKQQLSQYYRDQDLRSEGLRIFTTLDPIVQRITEQALIKQLKQLKQRQPERATLEAAVVVSRLGSAEVSAMVGAAKPQYRGFNRALEMRRPVGSLLKPAIYLTALAQPQHYTLASLIEDEEINLPQADGSIWSPANYDHTSHGAIPLITALAQSYNQAAVKLGMELGLRSVVDTLQQLGIDDQIPPYPSIMLGSLELSPLAVAQMYQTLADRGYYTPLRAVREVLNAQHQPLQRYALETEKRFSPAAVYLLNEALRRALRQGTGRRIGTQLPPTLSLAGKTGTTNQLRDSWFAGFGSEYLGVVWLGNDDNLVTGLTGASGALPVWAALMSQLEGNLEPLPAPPEIIYEMVDGKSGLLADTGCESRFELPFIKGSQPQTSAGRSDESTGR</sequence>
<evidence type="ECO:0000256" key="14">
    <source>
        <dbReference type="ARBA" id="ARBA00023268"/>
    </source>
</evidence>
<dbReference type="EC" id="2.4.99.28" evidence="17"/>
<evidence type="ECO:0000256" key="1">
    <source>
        <dbReference type="ARBA" id="ARBA00002624"/>
    </source>
</evidence>